<dbReference type="OrthoDB" id="2063054at2"/>
<evidence type="ECO:0000256" key="4">
    <source>
        <dbReference type="ARBA" id="ARBA00022692"/>
    </source>
</evidence>
<sequence length="302" mass="32575">MSAATPTLSKTAPTVNAPALSLSVPRRRGPAPARVVAFVILALLAASWLTPVLWAALTSFKNEAEAAAMPVTIVPESGFTLQAYINVLSEGLVPRWAWNSLLTSAAVTLITVTISALAGYALSRLRFAGRQMLITLIVASIMIPGQILIVPLFHLMLSLNLVDTYWGIILPQVVAAPMVFILKKFFDQIPFALEEAALMDGASRLRIFWSIVLPLSRPILGAVAIFVFIGAWNNFLWPFIVVNDANLMTLPTGLQTVISAYGIQYAQNMAQAVLAALPLIVVFMFFQRQIIKGIATTGIAGT</sequence>
<feature type="transmembrane region" description="Helical" evidence="7">
    <location>
        <begin position="35"/>
        <end position="57"/>
    </location>
</feature>
<dbReference type="EMBL" id="QSWH01000002">
    <property type="protein sequence ID" value="RRR24054.1"/>
    <property type="molecule type" value="Genomic_DNA"/>
</dbReference>
<feature type="transmembrane region" description="Helical" evidence="7">
    <location>
        <begin position="96"/>
        <end position="121"/>
    </location>
</feature>
<evidence type="ECO:0000256" key="5">
    <source>
        <dbReference type="ARBA" id="ARBA00022989"/>
    </source>
</evidence>
<feature type="transmembrane region" description="Helical" evidence="7">
    <location>
        <begin position="133"/>
        <end position="153"/>
    </location>
</feature>
<proteinExistence type="inferred from homology"/>
<dbReference type="GO" id="GO:0005886">
    <property type="term" value="C:plasma membrane"/>
    <property type="evidence" value="ECO:0007669"/>
    <property type="project" value="UniProtKB-SubCell"/>
</dbReference>
<evidence type="ECO:0000313" key="12">
    <source>
        <dbReference type="Proteomes" id="UP000282185"/>
    </source>
</evidence>
<dbReference type="KEGG" id="bsau:DWV08_12300"/>
<reference evidence="9 11" key="1">
    <citation type="submission" date="2018-07" db="EMBL/GenBank/DDBJ databases">
        <title>Brachybacterium saurashtrense DSM 23186 genome sequence.</title>
        <authorList>
            <person name="Guo L."/>
        </authorList>
    </citation>
    <scope>NUCLEOTIDE SEQUENCE [LARGE SCALE GENOMIC DNA]</scope>
    <source>
        <strain evidence="9 11">DSM 23186</strain>
    </source>
</reference>
<dbReference type="Proteomes" id="UP000254236">
    <property type="component" value="Chromosome"/>
</dbReference>
<name>A0A345YQW2_9MICO</name>
<feature type="domain" description="ABC transmembrane type-1" evidence="8">
    <location>
        <begin position="97"/>
        <end position="286"/>
    </location>
</feature>
<evidence type="ECO:0000256" key="2">
    <source>
        <dbReference type="ARBA" id="ARBA00022448"/>
    </source>
</evidence>
<dbReference type="AlphaFoldDB" id="A0A345YQW2"/>
<dbReference type="GO" id="GO:0055085">
    <property type="term" value="P:transmembrane transport"/>
    <property type="evidence" value="ECO:0007669"/>
    <property type="project" value="InterPro"/>
</dbReference>
<dbReference type="Proteomes" id="UP000282185">
    <property type="component" value="Unassembled WGS sequence"/>
</dbReference>
<evidence type="ECO:0000256" key="7">
    <source>
        <dbReference type="RuleBase" id="RU363032"/>
    </source>
</evidence>
<evidence type="ECO:0000313" key="10">
    <source>
        <dbReference type="EMBL" id="RRR24054.1"/>
    </source>
</evidence>
<evidence type="ECO:0000256" key="3">
    <source>
        <dbReference type="ARBA" id="ARBA00022475"/>
    </source>
</evidence>
<comment type="subcellular location">
    <subcellularLocation>
        <location evidence="1 7">Cell membrane</location>
        <topology evidence="1 7">Multi-pass membrane protein</topology>
    </subcellularLocation>
</comment>
<keyword evidence="2 7" id="KW-0813">Transport</keyword>
<keyword evidence="3" id="KW-1003">Cell membrane</keyword>
<dbReference type="SUPFAM" id="SSF161098">
    <property type="entry name" value="MetI-like"/>
    <property type="match status" value="1"/>
</dbReference>
<feature type="transmembrane region" description="Helical" evidence="7">
    <location>
        <begin position="165"/>
        <end position="186"/>
    </location>
</feature>
<dbReference type="Pfam" id="PF00528">
    <property type="entry name" value="BPD_transp_1"/>
    <property type="match status" value="1"/>
</dbReference>
<comment type="similarity">
    <text evidence="7">Belongs to the binding-protein-dependent transport system permease family.</text>
</comment>
<keyword evidence="4 7" id="KW-0812">Transmembrane</keyword>
<dbReference type="InterPro" id="IPR035906">
    <property type="entry name" value="MetI-like_sf"/>
</dbReference>
<protein>
    <submittedName>
        <fullName evidence="10">Carbohydrate ABC transporter permease</fullName>
    </submittedName>
</protein>
<feature type="transmembrane region" description="Helical" evidence="7">
    <location>
        <begin position="269"/>
        <end position="286"/>
    </location>
</feature>
<feature type="transmembrane region" description="Helical" evidence="7">
    <location>
        <begin position="207"/>
        <end position="232"/>
    </location>
</feature>
<dbReference type="EMBL" id="CP031356">
    <property type="protein sequence ID" value="AXK46314.1"/>
    <property type="molecule type" value="Genomic_DNA"/>
</dbReference>
<evidence type="ECO:0000256" key="1">
    <source>
        <dbReference type="ARBA" id="ARBA00004651"/>
    </source>
</evidence>
<evidence type="ECO:0000259" key="8">
    <source>
        <dbReference type="PROSITE" id="PS50928"/>
    </source>
</evidence>
<dbReference type="PANTHER" id="PTHR43744:SF12">
    <property type="entry name" value="ABC TRANSPORTER PERMEASE PROTEIN MG189-RELATED"/>
    <property type="match status" value="1"/>
</dbReference>
<evidence type="ECO:0000313" key="11">
    <source>
        <dbReference type="Proteomes" id="UP000254236"/>
    </source>
</evidence>
<dbReference type="PANTHER" id="PTHR43744">
    <property type="entry name" value="ABC TRANSPORTER PERMEASE PROTEIN MG189-RELATED-RELATED"/>
    <property type="match status" value="1"/>
</dbReference>
<keyword evidence="11" id="KW-1185">Reference proteome</keyword>
<evidence type="ECO:0000256" key="6">
    <source>
        <dbReference type="ARBA" id="ARBA00023136"/>
    </source>
</evidence>
<keyword evidence="5 7" id="KW-1133">Transmembrane helix</keyword>
<dbReference type="PROSITE" id="PS50928">
    <property type="entry name" value="ABC_TM1"/>
    <property type="match status" value="1"/>
</dbReference>
<gene>
    <name evidence="9" type="ORF">DWV08_12300</name>
    <name evidence="10" type="ORF">DXU92_04050</name>
</gene>
<reference evidence="10 12" key="2">
    <citation type="submission" date="2018-08" db="EMBL/GenBank/DDBJ databases">
        <title>Brachybacterium saurashtrense DSM 23186.</title>
        <authorList>
            <person name="Li Y."/>
        </authorList>
    </citation>
    <scope>NUCLEOTIDE SEQUENCE [LARGE SCALE GENOMIC DNA]</scope>
    <source>
        <strain evidence="10 12">DSM 23186</strain>
    </source>
</reference>
<evidence type="ECO:0000313" key="9">
    <source>
        <dbReference type="EMBL" id="AXK46314.1"/>
    </source>
</evidence>
<dbReference type="InterPro" id="IPR000515">
    <property type="entry name" value="MetI-like"/>
</dbReference>
<dbReference type="Gene3D" id="1.10.3720.10">
    <property type="entry name" value="MetI-like"/>
    <property type="match status" value="1"/>
</dbReference>
<dbReference type="CDD" id="cd06261">
    <property type="entry name" value="TM_PBP2"/>
    <property type="match status" value="1"/>
</dbReference>
<organism evidence="10 12">
    <name type="scientific">Brachybacterium saurashtrense</name>
    <dbReference type="NCBI Taxonomy" id="556288"/>
    <lineage>
        <taxon>Bacteria</taxon>
        <taxon>Bacillati</taxon>
        <taxon>Actinomycetota</taxon>
        <taxon>Actinomycetes</taxon>
        <taxon>Micrococcales</taxon>
        <taxon>Dermabacteraceae</taxon>
        <taxon>Brachybacterium</taxon>
    </lineage>
</organism>
<accession>A0A345YQW2</accession>
<dbReference type="RefSeq" id="WP_115414064.1">
    <property type="nucleotide sequence ID" value="NZ_CP031356.1"/>
</dbReference>
<keyword evidence="6 7" id="KW-0472">Membrane</keyword>